<dbReference type="FunFam" id="1.10.510.10:FF:000238">
    <property type="entry name" value="Mitogen-activated protein kinase"/>
    <property type="match status" value="1"/>
</dbReference>
<dbReference type="EMBL" id="NEVH01009118">
    <property type="protein sequence ID" value="PNF33558.1"/>
    <property type="molecule type" value="Genomic_DNA"/>
</dbReference>
<keyword evidence="5 11" id="KW-0418">Kinase</keyword>
<dbReference type="InterPro" id="IPR017441">
    <property type="entry name" value="Protein_kinase_ATP_BS"/>
</dbReference>
<dbReference type="Pfam" id="PF00069">
    <property type="entry name" value="Pkinase"/>
    <property type="match status" value="1"/>
</dbReference>
<sequence length="553" mass="62969">MTAAKIDEHITRRYDIKRRLGEGAYGIVWKAIDKRNKEVVAVKKICDAFKSRTEAQRTFREIMLLQEFGSHPNIIKLHSIHRAVNNNDIYLVFEYMDTDLHNVIKRGTILKDVHKRFIMYQLLKATKYIHSGNVIHRDQKPSNILLNSDCICKIADFGLARSVGKTYNGSDEQMTNPALTDYVATRWYRAPEILIGSNWYTQGIDMWSIGCILAEMLLGRPIFQGTCTINQIELIMATIPAPTAEDLTHVSSSYGSSLLQKGPVVRQRSLKYILRNAPLDGIDLVSKLLVFNPHKRLTAAQALQHDYVRRFHCEASEPILGHTVVPPVRDDVQLSVDEYRSKLYELMATGTGAHTRPCKVNHEDRTQKFPEKGQNQQIYQPRTWAQVDHDSCSKKGRHLSAEVKTMPSIRSHHTIPMLINHSVPSQSDMKLCAHVAVPVTQCKRSSTLSHVLQHQPVQLMHTAAVVQQASDDTSNQQHIEHPKLVRNYFRSERGTEPCPHSGSCKQRSCGQRQMPQHRKQCSYIEPMPFNSYNQNYGIVTASALLELCTTLQY</sequence>
<evidence type="ECO:0000256" key="2">
    <source>
        <dbReference type="ARBA" id="ARBA00022527"/>
    </source>
</evidence>
<comment type="catalytic activity">
    <reaction evidence="7">
        <text>L-threonyl-[protein] + ATP = O-phospho-L-threonyl-[protein] + ADP + H(+)</text>
        <dbReference type="Rhea" id="RHEA:46608"/>
        <dbReference type="Rhea" id="RHEA-COMP:11060"/>
        <dbReference type="Rhea" id="RHEA-COMP:11605"/>
        <dbReference type="ChEBI" id="CHEBI:15378"/>
        <dbReference type="ChEBI" id="CHEBI:30013"/>
        <dbReference type="ChEBI" id="CHEBI:30616"/>
        <dbReference type="ChEBI" id="CHEBI:61977"/>
        <dbReference type="ChEBI" id="CHEBI:456216"/>
        <dbReference type="EC" id="2.7.11.24"/>
    </reaction>
</comment>
<dbReference type="Gene3D" id="3.30.200.20">
    <property type="entry name" value="Phosphorylase Kinase, domain 1"/>
    <property type="match status" value="1"/>
</dbReference>
<proteinExistence type="predicted"/>
<dbReference type="GO" id="GO:0004707">
    <property type="term" value="F:MAP kinase activity"/>
    <property type="evidence" value="ECO:0007669"/>
    <property type="project" value="UniProtKB-EC"/>
</dbReference>
<dbReference type="FunFam" id="3.30.200.20:FF:000166">
    <property type="entry name" value="Mitogen-activated protein kinase"/>
    <property type="match status" value="1"/>
</dbReference>
<comment type="caution">
    <text evidence="11">The sequence shown here is derived from an EMBL/GenBank/DDBJ whole genome shotgun (WGS) entry which is preliminary data.</text>
</comment>
<dbReference type="PROSITE" id="PS00107">
    <property type="entry name" value="PROTEIN_KINASE_ATP"/>
    <property type="match status" value="1"/>
</dbReference>
<dbReference type="STRING" id="105785.A0A2J7QYA0"/>
<evidence type="ECO:0000256" key="7">
    <source>
        <dbReference type="ARBA" id="ARBA00047592"/>
    </source>
</evidence>
<organism evidence="11 12">
    <name type="scientific">Cryptotermes secundus</name>
    <dbReference type="NCBI Taxonomy" id="105785"/>
    <lineage>
        <taxon>Eukaryota</taxon>
        <taxon>Metazoa</taxon>
        <taxon>Ecdysozoa</taxon>
        <taxon>Arthropoda</taxon>
        <taxon>Hexapoda</taxon>
        <taxon>Insecta</taxon>
        <taxon>Pterygota</taxon>
        <taxon>Neoptera</taxon>
        <taxon>Polyneoptera</taxon>
        <taxon>Dictyoptera</taxon>
        <taxon>Blattodea</taxon>
        <taxon>Blattoidea</taxon>
        <taxon>Termitoidae</taxon>
        <taxon>Kalotermitidae</taxon>
        <taxon>Cryptotermitinae</taxon>
        <taxon>Cryptotermes</taxon>
    </lineage>
</organism>
<evidence type="ECO:0000259" key="10">
    <source>
        <dbReference type="PROSITE" id="PS50011"/>
    </source>
</evidence>
<dbReference type="PROSITE" id="PS50011">
    <property type="entry name" value="PROTEIN_KINASE_DOM"/>
    <property type="match status" value="1"/>
</dbReference>
<dbReference type="InterPro" id="IPR050117">
    <property type="entry name" value="MAPK"/>
</dbReference>
<keyword evidence="2" id="KW-0723">Serine/threonine-protein kinase</keyword>
<keyword evidence="3" id="KW-0808">Transferase</keyword>
<gene>
    <name evidence="11" type="primary">C05D10.2_2</name>
    <name evidence="11" type="ORF">B7P43_G17149</name>
</gene>
<protein>
    <recommendedName>
        <fullName evidence="1">mitogen-activated protein kinase</fullName>
        <ecNumber evidence="1">2.7.11.24</ecNumber>
    </recommendedName>
</protein>
<evidence type="ECO:0000256" key="9">
    <source>
        <dbReference type="PROSITE-ProRule" id="PRU10141"/>
    </source>
</evidence>
<dbReference type="GO" id="GO:0106310">
    <property type="term" value="F:protein serine kinase activity"/>
    <property type="evidence" value="ECO:0007669"/>
    <property type="project" value="RHEA"/>
</dbReference>
<accession>A0A2J7QYA0</accession>
<dbReference type="CDD" id="cd07852">
    <property type="entry name" value="STKc_MAPK15-like"/>
    <property type="match status" value="1"/>
</dbReference>
<dbReference type="AlphaFoldDB" id="A0A2J7QYA0"/>
<comment type="catalytic activity">
    <reaction evidence="8">
        <text>L-seryl-[protein] + ATP = O-phospho-L-seryl-[protein] + ADP + H(+)</text>
        <dbReference type="Rhea" id="RHEA:17989"/>
        <dbReference type="Rhea" id="RHEA-COMP:9863"/>
        <dbReference type="Rhea" id="RHEA-COMP:11604"/>
        <dbReference type="ChEBI" id="CHEBI:15378"/>
        <dbReference type="ChEBI" id="CHEBI:29999"/>
        <dbReference type="ChEBI" id="CHEBI:30616"/>
        <dbReference type="ChEBI" id="CHEBI:83421"/>
        <dbReference type="ChEBI" id="CHEBI:456216"/>
        <dbReference type="EC" id="2.7.11.24"/>
    </reaction>
</comment>
<dbReference type="InterPro" id="IPR003527">
    <property type="entry name" value="MAP_kinase_CS"/>
</dbReference>
<name>A0A2J7QYA0_9NEOP</name>
<dbReference type="InterPro" id="IPR000719">
    <property type="entry name" value="Prot_kinase_dom"/>
</dbReference>
<keyword evidence="4 9" id="KW-0547">Nucleotide-binding</keyword>
<dbReference type="OrthoDB" id="192887at2759"/>
<keyword evidence="6 9" id="KW-0067">ATP-binding</keyword>
<dbReference type="PROSITE" id="PS01351">
    <property type="entry name" value="MAPK"/>
    <property type="match status" value="1"/>
</dbReference>
<evidence type="ECO:0000256" key="3">
    <source>
        <dbReference type="ARBA" id="ARBA00022679"/>
    </source>
</evidence>
<dbReference type="GO" id="GO:0005524">
    <property type="term" value="F:ATP binding"/>
    <property type="evidence" value="ECO:0007669"/>
    <property type="project" value="UniProtKB-UniRule"/>
</dbReference>
<feature type="binding site" evidence="9">
    <location>
        <position position="44"/>
    </location>
    <ligand>
        <name>ATP</name>
        <dbReference type="ChEBI" id="CHEBI:30616"/>
    </ligand>
</feature>
<dbReference type="PANTHER" id="PTHR24055">
    <property type="entry name" value="MITOGEN-ACTIVATED PROTEIN KINASE"/>
    <property type="match status" value="1"/>
</dbReference>
<dbReference type="Proteomes" id="UP000235965">
    <property type="component" value="Unassembled WGS sequence"/>
</dbReference>
<evidence type="ECO:0000313" key="11">
    <source>
        <dbReference type="EMBL" id="PNF33558.1"/>
    </source>
</evidence>
<evidence type="ECO:0000313" key="12">
    <source>
        <dbReference type="Proteomes" id="UP000235965"/>
    </source>
</evidence>
<evidence type="ECO:0000256" key="6">
    <source>
        <dbReference type="ARBA" id="ARBA00022840"/>
    </source>
</evidence>
<dbReference type="SUPFAM" id="SSF56112">
    <property type="entry name" value="Protein kinase-like (PK-like)"/>
    <property type="match status" value="1"/>
</dbReference>
<dbReference type="GO" id="GO:0036064">
    <property type="term" value="C:ciliary basal body"/>
    <property type="evidence" value="ECO:0007669"/>
    <property type="project" value="UniProtKB-ARBA"/>
</dbReference>
<dbReference type="InParanoid" id="A0A2J7QYA0"/>
<dbReference type="EC" id="2.7.11.24" evidence="1"/>
<dbReference type="Gene3D" id="1.10.510.10">
    <property type="entry name" value="Transferase(Phosphotransferase) domain 1"/>
    <property type="match status" value="1"/>
</dbReference>
<evidence type="ECO:0000256" key="5">
    <source>
        <dbReference type="ARBA" id="ARBA00022777"/>
    </source>
</evidence>
<feature type="domain" description="Protein kinase" evidence="10">
    <location>
        <begin position="14"/>
        <end position="308"/>
    </location>
</feature>
<evidence type="ECO:0000256" key="8">
    <source>
        <dbReference type="ARBA" id="ARBA00048312"/>
    </source>
</evidence>
<reference evidence="11 12" key="1">
    <citation type="submission" date="2017-12" db="EMBL/GenBank/DDBJ databases">
        <title>Hemimetabolous genomes reveal molecular basis of termite eusociality.</title>
        <authorList>
            <person name="Harrison M.C."/>
            <person name="Jongepier E."/>
            <person name="Robertson H.M."/>
            <person name="Arning N."/>
            <person name="Bitard-Feildel T."/>
            <person name="Chao H."/>
            <person name="Childers C.P."/>
            <person name="Dinh H."/>
            <person name="Doddapaneni H."/>
            <person name="Dugan S."/>
            <person name="Gowin J."/>
            <person name="Greiner C."/>
            <person name="Han Y."/>
            <person name="Hu H."/>
            <person name="Hughes D.S.T."/>
            <person name="Huylmans A.-K."/>
            <person name="Kemena C."/>
            <person name="Kremer L.P.M."/>
            <person name="Lee S.L."/>
            <person name="Lopez-Ezquerra A."/>
            <person name="Mallet L."/>
            <person name="Monroy-Kuhn J.M."/>
            <person name="Moser A."/>
            <person name="Murali S.C."/>
            <person name="Muzny D.M."/>
            <person name="Otani S."/>
            <person name="Piulachs M.-D."/>
            <person name="Poelchau M."/>
            <person name="Qu J."/>
            <person name="Schaub F."/>
            <person name="Wada-Katsumata A."/>
            <person name="Worley K.C."/>
            <person name="Xie Q."/>
            <person name="Ylla G."/>
            <person name="Poulsen M."/>
            <person name="Gibbs R.A."/>
            <person name="Schal C."/>
            <person name="Richards S."/>
            <person name="Belles X."/>
            <person name="Korb J."/>
            <person name="Bornberg-Bauer E."/>
        </authorList>
    </citation>
    <scope>NUCLEOTIDE SEQUENCE [LARGE SCALE GENOMIC DNA]</scope>
    <source>
        <tissue evidence="11">Whole body</tissue>
    </source>
</reference>
<evidence type="ECO:0000256" key="1">
    <source>
        <dbReference type="ARBA" id="ARBA00012411"/>
    </source>
</evidence>
<dbReference type="InterPro" id="IPR011009">
    <property type="entry name" value="Kinase-like_dom_sf"/>
</dbReference>
<evidence type="ECO:0000256" key="4">
    <source>
        <dbReference type="ARBA" id="ARBA00022741"/>
    </source>
</evidence>
<keyword evidence="12" id="KW-1185">Reference proteome</keyword>